<feature type="region of interest" description="Disordered" evidence="1">
    <location>
        <begin position="29"/>
        <end position="48"/>
    </location>
</feature>
<reference evidence="3 4" key="1">
    <citation type="submission" date="2019-03" db="EMBL/GenBank/DDBJ databases">
        <title>Genomic Encyclopedia of Type Strains, Phase IV (KMG-IV): sequencing the most valuable type-strain genomes for metagenomic binning, comparative biology and taxonomic classification.</title>
        <authorList>
            <person name="Goeker M."/>
        </authorList>
    </citation>
    <scope>NUCLEOTIDE SEQUENCE [LARGE SCALE GENOMIC DNA]</scope>
    <source>
        <strain evidence="3 4">DSM 103428</strain>
    </source>
</reference>
<protein>
    <recommendedName>
        <fullName evidence="5">Peptidase M1 membrane alanine aminopeptidase domain-containing protein</fullName>
    </recommendedName>
</protein>
<name>A0A4R1LAE0_9BACT</name>
<sequence>MKLWMYTAAGVLCLVALDGSLQAQQKTQPQVLFSRSDTQAQTQETSAKKIPPIQITDEERGAITFTAYDLNIHLTPRQSSIAVNARVTVRNDSTQPLSHLPLQLSSTLHFDQISMNGKALPFTQQTLRSDTDHTGELQEAAIALAAPLAPGQELTITVGYSGMIEQTAKRLVKIGTPDDMANNADWDRISEGFTGLRGFGDVVWYPVSSKPVLLGKGADLFTEIGRQKQRQTNATVKMRVTEEFFDEAPNVAVLDGHPIALGAPQTAPTASFPGVLTFSLPQTELGFTPLSLFVAHRVKHEGKGIAVYARTEDDGDAQGYLTAQTMVAPLLTTWLGAKARGPLTVLDLPESGDAPFETGVLLATGLTPAAPEKLASATIHGLAHAAFSSPREWLNEGVPIFMSTLWIEQGQGRTAALERLEAERTSLAVAEPASPGAADGEDLLHASDAIYYGTKAAYVLWMLRDLAGDKALAAALHNYDPAQDTRPEYFEELVEAASTKYKQATGQDLKWFFNDWVYHDRGLPDISIGSVYPSNSSQVNTFLVAIDLTNDGYAAASVPVTVRSQSASQTERVRIPARSKITYRMLIQGEPTEVQVNDGVVPEVEATIHRKSITMTNLPAR</sequence>
<dbReference type="InterPro" id="IPR027268">
    <property type="entry name" value="Peptidase_M4/M1_CTD_sf"/>
</dbReference>
<dbReference type="AlphaFoldDB" id="A0A4R1LAE0"/>
<dbReference type="InterPro" id="IPR042097">
    <property type="entry name" value="Aminopeptidase_N-like_N_sf"/>
</dbReference>
<accession>A0A4R1LAE0</accession>
<comment type="caution">
    <text evidence="3">The sequence shown here is derived from an EMBL/GenBank/DDBJ whole genome shotgun (WGS) entry which is preliminary data.</text>
</comment>
<organism evidence="3 4">
    <name type="scientific">Acidipila rosea</name>
    <dbReference type="NCBI Taxonomy" id="768535"/>
    <lineage>
        <taxon>Bacteria</taxon>
        <taxon>Pseudomonadati</taxon>
        <taxon>Acidobacteriota</taxon>
        <taxon>Terriglobia</taxon>
        <taxon>Terriglobales</taxon>
        <taxon>Acidobacteriaceae</taxon>
        <taxon>Acidipila</taxon>
    </lineage>
</organism>
<proteinExistence type="predicted"/>
<evidence type="ECO:0008006" key="5">
    <source>
        <dbReference type="Google" id="ProtNLM"/>
    </source>
</evidence>
<feature type="compositionally biased region" description="Polar residues" evidence="1">
    <location>
        <begin position="29"/>
        <end position="45"/>
    </location>
</feature>
<dbReference type="SUPFAM" id="SSF55486">
    <property type="entry name" value="Metalloproteases ('zincins'), catalytic domain"/>
    <property type="match status" value="1"/>
</dbReference>
<dbReference type="EMBL" id="SMGK01000001">
    <property type="protein sequence ID" value="TCK75144.1"/>
    <property type="molecule type" value="Genomic_DNA"/>
</dbReference>
<dbReference type="Gene3D" id="2.60.40.1730">
    <property type="entry name" value="tricorn interacting facor f3 domain"/>
    <property type="match status" value="1"/>
</dbReference>
<dbReference type="Gene3D" id="1.10.390.10">
    <property type="entry name" value="Neutral Protease Domain 2"/>
    <property type="match status" value="1"/>
</dbReference>
<keyword evidence="4" id="KW-1185">Reference proteome</keyword>
<dbReference type="Proteomes" id="UP000295210">
    <property type="component" value="Unassembled WGS sequence"/>
</dbReference>
<dbReference type="RefSeq" id="WP_131990687.1">
    <property type="nucleotide sequence ID" value="NZ_SMGK01000001.1"/>
</dbReference>
<evidence type="ECO:0000313" key="4">
    <source>
        <dbReference type="Proteomes" id="UP000295210"/>
    </source>
</evidence>
<evidence type="ECO:0000256" key="1">
    <source>
        <dbReference type="SAM" id="MobiDB-lite"/>
    </source>
</evidence>
<gene>
    <name evidence="3" type="ORF">C7378_0124</name>
</gene>
<feature type="chain" id="PRO_5020440487" description="Peptidase M1 membrane alanine aminopeptidase domain-containing protein" evidence="2">
    <location>
        <begin position="24"/>
        <end position="621"/>
    </location>
</feature>
<dbReference type="OrthoDB" id="106682at2"/>
<evidence type="ECO:0000256" key="2">
    <source>
        <dbReference type="SAM" id="SignalP"/>
    </source>
</evidence>
<feature type="signal peptide" evidence="2">
    <location>
        <begin position="1"/>
        <end position="23"/>
    </location>
</feature>
<evidence type="ECO:0000313" key="3">
    <source>
        <dbReference type="EMBL" id="TCK75144.1"/>
    </source>
</evidence>
<keyword evidence="2" id="KW-0732">Signal</keyword>